<dbReference type="PROSITE" id="PS51780">
    <property type="entry name" value="GW"/>
    <property type="match status" value="6"/>
</dbReference>
<keyword evidence="1" id="KW-0732">Signal</keyword>
<dbReference type="EMBL" id="AODH01000021">
    <property type="protein sequence ID" value="EUJ40179.1"/>
    <property type="molecule type" value="Genomic_DNA"/>
</dbReference>
<feature type="domain" description="GW" evidence="2">
    <location>
        <begin position="320"/>
        <end position="399"/>
    </location>
</feature>
<evidence type="ECO:0000313" key="3">
    <source>
        <dbReference type="EMBL" id="EUJ40179.1"/>
    </source>
</evidence>
<keyword evidence="4" id="KW-1185">Reference proteome</keyword>
<dbReference type="NCBIfam" id="NF033202">
    <property type="entry name" value="GW_glycos_SH3"/>
    <property type="match status" value="6"/>
</dbReference>
<sequence length="533" mass="60774">MQRFIKQTTRKDTIWSQPYRINGTSKVASGTLYDGQQADIIAEATTTKGAYYQFKVNNKTIGWMDKRAFVDEEKTVVKAVNLDRYIDQTGRVDKIYSRPNGLLNVTTVENATTYHYQKVKVIAETTTSKGNFYQFSYNNKTIGWLAKQAFVSASDILSHKTLSSDRFISLPNKDYAVATQPYKAIGYQKLSAGKKYEGQQVHIIQQATTKNGLYYQFQINGKTIGWMFHKAFVPEEKITIKTVNLTKYIDQSSRADKIYSRPNGLLNVTTVRNAKIYHYQKVKVIAETTTSKGTFYQFSSNNKTIGWLAKQAFVTPKVSSEKTVSFERYISLPVRDYAVATLPYKEVGYKKLSAGKPYLNKKVTVIKQATTKNGLYYQFQLNGKTIGWMYHKAFVTTEPLSIKPIKRTLFIDQSNRKDTIYSQPNGQLKTQVLAKASSYHLKKVSVSAETTTSNGTFYQFTYNNKIIGWVLKQAFVAPQVTAEKQVSFNRTVVINGRDYAVATLPYKEYGYKKLNSGKKYQAKKSPYHQTSHY</sequence>
<feature type="domain" description="GW" evidence="2">
    <location>
        <begin position="1"/>
        <end position="74"/>
    </location>
</feature>
<feature type="domain" description="GW" evidence="2">
    <location>
        <begin position="158"/>
        <end position="237"/>
    </location>
</feature>
<evidence type="ECO:0000256" key="1">
    <source>
        <dbReference type="ARBA" id="ARBA00022729"/>
    </source>
</evidence>
<evidence type="ECO:0000313" key="4">
    <source>
        <dbReference type="Proteomes" id="UP000019243"/>
    </source>
</evidence>
<name>W7CL06_9LIST</name>
<dbReference type="Proteomes" id="UP000019243">
    <property type="component" value="Unassembled WGS sequence"/>
</dbReference>
<dbReference type="PATRIC" id="fig|1265861.3.peg.1150"/>
<accession>W7CL06</accession>
<dbReference type="InterPro" id="IPR025987">
    <property type="entry name" value="GW_dom"/>
</dbReference>
<feature type="domain" description="GW" evidence="2">
    <location>
        <begin position="76"/>
        <end position="155"/>
    </location>
</feature>
<dbReference type="Gene3D" id="2.30.30.170">
    <property type="match status" value="6"/>
</dbReference>
<dbReference type="AlphaFoldDB" id="W7CL06"/>
<evidence type="ECO:0000259" key="2">
    <source>
        <dbReference type="PROSITE" id="PS51780"/>
    </source>
</evidence>
<feature type="domain" description="GW" evidence="2">
    <location>
        <begin position="239"/>
        <end position="318"/>
    </location>
</feature>
<feature type="domain" description="GW" evidence="2">
    <location>
        <begin position="401"/>
        <end position="480"/>
    </location>
</feature>
<dbReference type="Pfam" id="PF13457">
    <property type="entry name" value="GW"/>
    <property type="match status" value="7"/>
</dbReference>
<dbReference type="SUPFAM" id="SSF82057">
    <property type="entry name" value="Prokaryotic SH3-related domain"/>
    <property type="match status" value="6"/>
</dbReference>
<organism evidence="3 4">
    <name type="scientific">Brochothrix campestris FSL F6-1037</name>
    <dbReference type="NCBI Taxonomy" id="1265861"/>
    <lineage>
        <taxon>Bacteria</taxon>
        <taxon>Bacillati</taxon>
        <taxon>Bacillota</taxon>
        <taxon>Bacilli</taxon>
        <taxon>Bacillales</taxon>
        <taxon>Listeriaceae</taxon>
        <taxon>Brochothrix</taxon>
    </lineage>
</organism>
<gene>
    <name evidence="3" type="ORF">BCAMP_05811</name>
</gene>
<protein>
    <submittedName>
        <fullName evidence="3">Putative autolysin (Amidase)</fullName>
    </submittedName>
</protein>
<reference evidence="3 4" key="1">
    <citation type="submission" date="2012-12" db="EMBL/GenBank/DDBJ databases">
        <title>Novel taxa of Listeriaceae from agricultural environments in the United States.</title>
        <authorList>
            <person name="den Bakker H.C."/>
            <person name="Allred A."/>
            <person name="Warchocki S."/>
            <person name="Wright E.M."/>
            <person name="Burrell A."/>
            <person name="Nightingale K.K."/>
            <person name="Kephart D."/>
            <person name="Wiedmann M."/>
        </authorList>
    </citation>
    <scope>NUCLEOTIDE SEQUENCE [LARGE SCALE GENOMIC DNA]</scope>
    <source>
        <strain evidence="3 4">FSL F6-1037</strain>
    </source>
</reference>
<dbReference type="InterPro" id="IPR038200">
    <property type="entry name" value="GW_dom_sf"/>
</dbReference>
<dbReference type="STRING" id="1265861.BCAMP_05811"/>
<comment type="caution">
    <text evidence="3">The sequence shown here is derived from an EMBL/GenBank/DDBJ whole genome shotgun (WGS) entry which is preliminary data.</text>
</comment>
<proteinExistence type="predicted"/>